<dbReference type="STRING" id="69293.ENSGACP00000022851"/>
<dbReference type="PROSITE" id="PS00678">
    <property type="entry name" value="WD_REPEATS_1"/>
    <property type="match status" value="1"/>
</dbReference>
<feature type="region of interest" description="Disordered" evidence="4">
    <location>
        <begin position="169"/>
        <end position="234"/>
    </location>
</feature>
<dbReference type="InterPro" id="IPR036322">
    <property type="entry name" value="WD40_repeat_dom_sf"/>
</dbReference>
<dbReference type="eggNOG" id="KOG1426">
    <property type="taxonomic scope" value="Eukaryota"/>
</dbReference>
<dbReference type="InterPro" id="IPR015943">
    <property type="entry name" value="WD40/YVTN_repeat-like_dom_sf"/>
</dbReference>
<sequence>MSSSLEDTTTATTPVTDTETAPASESPGVMPLSLLRQMFSSYPTTSLAPSRRAQTPPVSSLPTSPSEEVGRRQSLTSPDSQPSRPQNRTGHLAALSDPSSRLSTSPPPPAIAVPLLEMGFSLRQITKALEATGARGEADAQNITVLAMWMIEHPGTDDEHDEPHEVVVGGDGSDSSCPGAMASSGGKSLERSPYLCSPGDIADASEMEEGFSESPEGLDQDASGGGPLRGRSAAGRKHRFDLAARTLLARAAGLYRSVQAHHSQSRREVASDPGALYDFNLDEELEMDLDEETMEAMFGQDLASDTDILGMWIPEVLDWPTWHVCETDDRDEVVVCELCEANVANFNQHMKKSHPGCGRSANRQGYRSNGSYVDGWFGGECGSGNPYYLLCGGCREKYLAIKSKAKVPVVERYKGQAPDLLGKQDSVYEEDWDMLDVDEDEKLTGEEEFELLAGPLGLSERRLVPEAVQFPDSDPLGASVAMVTASNSMEETLLQIGCQTSVDKSSSGRVTLGEQAAALQNPHDRVMALRRVTAAAQVLLARTMVMRALSLLSVSGSSCSLAAGLESLGLTDIRTLVRLMCRLSTSSTSGSGHADRPRGAAKASKPISSLAYLSTAVGCLASNGPNAAKLLVQLCTQNLISAATGMNLTTVDDPIQRKFLPSFLRGVAEENKLVTSPNFVVTQALVALLADKGARLRPACDKADTEKRGPLELANALAACCLSSRLSSQHRQWAAQQLVRTLAAHDRDNNHTRPQSFADLAGDLRRCSSVKLEAHQSRVITCRWCSKKGLLATSGNDGTVRMWNVTKNQYALQQTCIFNKDDGSSEDGTSGLGSPSDPCMSPLAWSVTGKYLASAMEKLVNIWQVNGGKGLLDVQPHWVSALAWPREEAESLWCGEPRDVLLVGRMDGSLGLIEVLDSSSMQRTELEHCYRKDAVAVMHIAWYSENKPFAVGYADGKLLIGSKEPLEKGAVVVIDAHKEAISSMKWSPDGHVLLTCA</sequence>
<dbReference type="Bgee" id="ENSGACG00000017302">
    <property type="expression patterns" value="Expressed in heart and 11 other cell types or tissues"/>
</dbReference>
<dbReference type="GO" id="GO:0061630">
    <property type="term" value="F:ubiquitin protein ligase activity"/>
    <property type="evidence" value="ECO:0007669"/>
    <property type="project" value="TreeGrafter"/>
</dbReference>
<dbReference type="PANTHER" id="PTHR45943:SF1">
    <property type="entry name" value="E3 UBIQUITIN-PROTEIN LIGASE MYCBP2"/>
    <property type="match status" value="1"/>
</dbReference>
<dbReference type="InterPro" id="IPR001680">
    <property type="entry name" value="WD40_rpt"/>
</dbReference>
<feature type="repeat" description="WD" evidence="3">
    <location>
        <begin position="974"/>
        <end position="997"/>
    </location>
</feature>
<dbReference type="Pfam" id="PF00400">
    <property type="entry name" value="WD40"/>
    <property type="match status" value="2"/>
</dbReference>
<reference evidence="5" key="1">
    <citation type="submission" date="2006-01" db="EMBL/GenBank/DDBJ databases">
        <authorList>
            <person name="Lindblad-Toh K."/>
            <person name="Mauceli E."/>
            <person name="Grabherr M."/>
            <person name="Chang J.L."/>
            <person name="Lander E.S."/>
        </authorList>
    </citation>
    <scope>NUCLEOTIDE SEQUENCE [LARGE SCALE GENOMIC DNA]</scope>
</reference>
<dbReference type="SMART" id="SM00320">
    <property type="entry name" value="WD40"/>
    <property type="match status" value="3"/>
</dbReference>
<feature type="compositionally biased region" description="Polar residues" evidence="4">
    <location>
        <begin position="73"/>
        <end position="89"/>
    </location>
</feature>
<feature type="repeat" description="WD" evidence="3">
    <location>
        <begin position="772"/>
        <end position="813"/>
    </location>
</feature>
<feature type="compositionally biased region" description="Polar residues" evidence="4">
    <location>
        <begin position="38"/>
        <end position="48"/>
    </location>
</feature>
<dbReference type="GO" id="GO:0005634">
    <property type="term" value="C:nucleus"/>
    <property type="evidence" value="ECO:0007669"/>
    <property type="project" value="TreeGrafter"/>
</dbReference>
<feature type="region of interest" description="Disordered" evidence="4">
    <location>
        <begin position="1"/>
        <end position="109"/>
    </location>
</feature>
<dbReference type="SUPFAM" id="SSF50978">
    <property type="entry name" value="WD40 repeat-like"/>
    <property type="match status" value="1"/>
</dbReference>
<name>G3PZ11_GASAC</name>
<evidence type="ECO:0000256" key="4">
    <source>
        <dbReference type="SAM" id="MobiDB-lite"/>
    </source>
</evidence>
<dbReference type="GO" id="GO:0008582">
    <property type="term" value="P:regulation of synaptic assembly at neuromuscular junction"/>
    <property type="evidence" value="ECO:0007669"/>
    <property type="project" value="TreeGrafter"/>
</dbReference>
<evidence type="ECO:0000256" key="3">
    <source>
        <dbReference type="PROSITE-ProRule" id="PRU00221"/>
    </source>
</evidence>
<dbReference type="Ensembl" id="ENSGACT00000022894.1">
    <property type="protein sequence ID" value="ENSGACP00000022851.1"/>
    <property type="gene ID" value="ENSGACG00000017302.1"/>
</dbReference>
<dbReference type="InParanoid" id="G3PZ11"/>
<evidence type="ECO:0000256" key="2">
    <source>
        <dbReference type="ARBA" id="ARBA00022737"/>
    </source>
</evidence>
<dbReference type="CDD" id="cd14401">
    <property type="entry name" value="UBA_HERC1"/>
    <property type="match status" value="1"/>
</dbReference>
<dbReference type="GO" id="GO:0007411">
    <property type="term" value="P:axon guidance"/>
    <property type="evidence" value="ECO:0007669"/>
    <property type="project" value="TreeGrafter"/>
</dbReference>
<feature type="compositionally biased region" description="Acidic residues" evidence="4">
    <location>
        <begin position="203"/>
        <end position="219"/>
    </location>
</feature>
<dbReference type="PANTHER" id="PTHR45943">
    <property type="entry name" value="E3 UBIQUITIN-PROTEIN LIGASE MYCBP2"/>
    <property type="match status" value="1"/>
</dbReference>
<keyword evidence="2" id="KW-0677">Repeat</keyword>
<dbReference type="OMA" id="AHETITC"/>
<dbReference type="AlphaFoldDB" id="G3PZ11"/>
<keyword evidence="1 3" id="KW-0853">WD repeat</keyword>
<feature type="compositionally biased region" description="Low complexity" evidence="4">
    <location>
        <begin position="55"/>
        <end position="67"/>
    </location>
</feature>
<dbReference type="PROSITE" id="PS50082">
    <property type="entry name" value="WD_REPEATS_2"/>
    <property type="match status" value="2"/>
</dbReference>
<dbReference type="PROSITE" id="PS50294">
    <property type="entry name" value="WD_REPEATS_REGION"/>
    <property type="match status" value="2"/>
</dbReference>
<proteinExistence type="predicted"/>
<dbReference type="Gene3D" id="2.130.10.10">
    <property type="entry name" value="YVTN repeat-like/Quinoprotein amine dehydrogenase"/>
    <property type="match status" value="1"/>
</dbReference>
<accession>G3PZ11</accession>
<dbReference type="GO" id="GO:0005886">
    <property type="term" value="C:plasma membrane"/>
    <property type="evidence" value="ECO:0007669"/>
    <property type="project" value="TreeGrafter"/>
</dbReference>
<organism evidence="5">
    <name type="scientific">Gasterosteus aculeatus</name>
    <name type="common">Three-spined stickleback</name>
    <dbReference type="NCBI Taxonomy" id="69293"/>
    <lineage>
        <taxon>Eukaryota</taxon>
        <taxon>Metazoa</taxon>
        <taxon>Chordata</taxon>
        <taxon>Craniata</taxon>
        <taxon>Vertebrata</taxon>
        <taxon>Euteleostomi</taxon>
        <taxon>Actinopterygii</taxon>
        <taxon>Neopterygii</taxon>
        <taxon>Teleostei</taxon>
        <taxon>Neoteleostei</taxon>
        <taxon>Acanthomorphata</taxon>
        <taxon>Eupercaria</taxon>
        <taxon>Perciformes</taxon>
        <taxon>Cottioidei</taxon>
        <taxon>Gasterosteales</taxon>
        <taxon>Gasterosteidae</taxon>
        <taxon>Gasterosteus</taxon>
    </lineage>
</organism>
<reference evidence="5" key="2">
    <citation type="submission" date="2024-04" db="UniProtKB">
        <authorList>
            <consortium name="Ensembl"/>
        </authorList>
    </citation>
    <scope>IDENTIFICATION</scope>
</reference>
<evidence type="ECO:0000256" key="1">
    <source>
        <dbReference type="ARBA" id="ARBA00022574"/>
    </source>
</evidence>
<feature type="compositionally biased region" description="Low complexity" evidence="4">
    <location>
        <begin position="1"/>
        <end position="22"/>
    </location>
</feature>
<evidence type="ECO:0000313" key="5">
    <source>
        <dbReference type="Ensembl" id="ENSGACP00000022851.1"/>
    </source>
</evidence>
<dbReference type="InterPro" id="IPR019775">
    <property type="entry name" value="WD40_repeat_CS"/>
</dbReference>
<protein>
    <submittedName>
        <fullName evidence="5">Uncharacterized protein</fullName>
    </submittedName>
</protein>